<evidence type="ECO:0000313" key="10">
    <source>
        <dbReference type="Proteomes" id="UP000441399"/>
    </source>
</evidence>
<dbReference type="InterPro" id="IPR051406">
    <property type="entry name" value="PLD_domain"/>
</dbReference>
<evidence type="ECO:0000256" key="1">
    <source>
        <dbReference type="ARBA" id="ARBA00000798"/>
    </source>
</evidence>
<evidence type="ECO:0000256" key="3">
    <source>
        <dbReference type="ARBA" id="ARBA00012027"/>
    </source>
</evidence>
<keyword evidence="4 9" id="KW-0378">Hydrolase</keyword>
<dbReference type="Proteomes" id="UP000441399">
    <property type="component" value="Unassembled WGS sequence"/>
</dbReference>
<dbReference type="GO" id="GO:0006793">
    <property type="term" value="P:phosphorus metabolic process"/>
    <property type="evidence" value="ECO:0007669"/>
    <property type="project" value="UniProtKB-ARBA"/>
</dbReference>
<keyword evidence="5" id="KW-0442">Lipid degradation</keyword>
<dbReference type="GO" id="GO:0016042">
    <property type="term" value="P:lipid catabolic process"/>
    <property type="evidence" value="ECO:0007669"/>
    <property type="project" value="UniProtKB-KW"/>
</dbReference>
<sequence length="164" mass="18125">MDRIVLLLLCLLSWPAAAVDVYLSEQKPPITLAAESINQAKKDVRAVVYKFSSDVMRKAVLNALERGVKVTLIADEKEAYKSKSHIGEIQKAGAKVVFWTAGKLHAKFFIVDSQEAVAGSFNWSRSAQSKNTEIVLVFDAPSAISQFNQAFTQLLKAAQEYPNH</sequence>
<feature type="signal peptide" evidence="7">
    <location>
        <begin position="1"/>
        <end position="18"/>
    </location>
</feature>
<evidence type="ECO:0000256" key="2">
    <source>
        <dbReference type="ARBA" id="ARBA00008664"/>
    </source>
</evidence>
<dbReference type="EMBL" id="CACSIO010000060">
    <property type="protein sequence ID" value="CAA0124171.1"/>
    <property type="molecule type" value="Genomic_DNA"/>
</dbReference>
<evidence type="ECO:0000256" key="6">
    <source>
        <dbReference type="ARBA" id="ARBA00023098"/>
    </source>
</evidence>
<dbReference type="PANTHER" id="PTHR43856:SF1">
    <property type="entry name" value="MITOCHONDRIAL CARDIOLIPIN HYDROLASE"/>
    <property type="match status" value="1"/>
</dbReference>
<evidence type="ECO:0000256" key="7">
    <source>
        <dbReference type="SAM" id="SignalP"/>
    </source>
</evidence>
<feature type="domain" description="PLD phosphodiesterase" evidence="8">
    <location>
        <begin position="100"/>
        <end position="127"/>
    </location>
</feature>
<dbReference type="InterPro" id="IPR025202">
    <property type="entry name" value="PLD-like_dom"/>
</dbReference>
<accession>A0A5S9QXW0</accession>
<dbReference type="GO" id="GO:0016891">
    <property type="term" value="F:RNA endonuclease activity producing 5'-phosphomonoesters, hydrolytic mechanism"/>
    <property type="evidence" value="ECO:0007669"/>
    <property type="project" value="TreeGrafter"/>
</dbReference>
<feature type="chain" id="PRO_5025028894" description="phospholipase D" evidence="7">
    <location>
        <begin position="19"/>
        <end position="164"/>
    </location>
</feature>
<evidence type="ECO:0000256" key="5">
    <source>
        <dbReference type="ARBA" id="ARBA00022963"/>
    </source>
</evidence>
<organism evidence="9 10">
    <name type="scientific">BD1-7 clade bacterium</name>
    <dbReference type="NCBI Taxonomy" id="2029982"/>
    <lineage>
        <taxon>Bacteria</taxon>
        <taxon>Pseudomonadati</taxon>
        <taxon>Pseudomonadota</taxon>
        <taxon>Gammaproteobacteria</taxon>
        <taxon>Cellvibrionales</taxon>
        <taxon>Spongiibacteraceae</taxon>
        <taxon>BD1-7 clade</taxon>
    </lineage>
</organism>
<dbReference type="InterPro" id="IPR001736">
    <property type="entry name" value="PLipase_D/transphosphatidylase"/>
</dbReference>
<dbReference type="GO" id="GO:0004630">
    <property type="term" value="F:phospholipase D activity"/>
    <property type="evidence" value="ECO:0007669"/>
    <property type="project" value="UniProtKB-EC"/>
</dbReference>
<dbReference type="SUPFAM" id="SSF56024">
    <property type="entry name" value="Phospholipase D/nuclease"/>
    <property type="match status" value="1"/>
</dbReference>
<dbReference type="EC" id="3.1.4.4" evidence="3"/>
<dbReference type="SMART" id="SM00155">
    <property type="entry name" value="PLDc"/>
    <property type="match status" value="1"/>
</dbReference>
<gene>
    <name evidence="9" type="primary">pld_2</name>
    <name evidence="9" type="ORF">OPDIPICF_02997</name>
</gene>
<dbReference type="Pfam" id="PF13091">
    <property type="entry name" value="PLDc_2"/>
    <property type="match status" value="1"/>
</dbReference>
<comment type="catalytic activity">
    <reaction evidence="1">
        <text>a 1,2-diacyl-sn-glycero-3-phosphocholine + H2O = a 1,2-diacyl-sn-glycero-3-phosphate + choline + H(+)</text>
        <dbReference type="Rhea" id="RHEA:14445"/>
        <dbReference type="ChEBI" id="CHEBI:15354"/>
        <dbReference type="ChEBI" id="CHEBI:15377"/>
        <dbReference type="ChEBI" id="CHEBI:15378"/>
        <dbReference type="ChEBI" id="CHEBI:57643"/>
        <dbReference type="ChEBI" id="CHEBI:58608"/>
        <dbReference type="EC" id="3.1.4.4"/>
    </reaction>
</comment>
<dbReference type="Gene3D" id="3.30.870.10">
    <property type="entry name" value="Endonuclease Chain A"/>
    <property type="match status" value="1"/>
</dbReference>
<dbReference type="AlphaFoldDB" id="A0A5S9QXW0"/>
<keyword evidence="6" id="KW-0443">Lipid metabolism</keyword>
<dbReference type="OrthoDB" id="9762009at2"/>
<name>A0A5S9QXW0_9GAMM</name>
<reference evidence="9 10" key="1">
    <citation type="submission" date="2019-11" db="EMBL/GenBank/DDBJ databases">
        <authorList>
            <person name="Holert J."/>
        </authorList>
    </citation>
    <scope>NUCLEOTIDE SEQUENCE [LARGE SCALE GENOMIC DNA]</scope>
    <source>
        <strain evidence="9">SB11_3</strain>
    </source>
</reference>
<proteinExistence type="inferred from homology"/>
<protein>
    <recommendedName>
        <fullName evidence="3">phospholipase D</fullName>
        <ecNumber evidence="3">3.1.4.4</ecNumber>
    </recommendedName>
</protein>
<evidence type="ECO:0000313" key="9">
    <source>
        <dbReference type="EMBL" id="CAA0124171.1"/>
    </source>
</evidence>
<comment type="similarity">
    <text evidence="2">Belongs to the phospholipase D family.</text>
</comment>
<evidence type="ECO:0000256" key="4">
    <source>
        <dbReference type="ARBA" id="ARBA00022801"/>
    </source>
</evidence>
<evidence type="ECO:0000259" key="8">
    <source>
        <dbReference type="PROSITE" id="PS50035"/>
    </source>
</evidence>
<dbReference type="PROSITE" id="PS50035">
    <property type="entry name" value="PLD"/>
    <property type="match status" value="1"/>
</dbReference>
<keyword evidence="7" id="KW-0732">Signal</keyword>
<dbReference type="PANTHER" id="PTHR43856">
    <property type="entry name" value="CARDIOLIPIN HYDROLASE"/>
    <property type="match status" value="1"/>
</dbReference>
<keyword evidence="10" id="KW-1185">Reference proteome</keyword>